<dbReference type="Proteomes" id="UP000181728">
    <property type="component" value="Unassembled WGS sequence"/>
</dbReference>
<sequence>MSIAAVRIDGRLLHGQVANMWTGVIKPSRIMVVDNSTANSDIEKAAIKLARPAGVNLSILNEDRAIDHIINGRYDSQRVFVLVRRPKVLLDMIDGGVQIKEVNVGNMSQADGTKPLTKSINILQSDVDAFNLLHKKGIKMTVQMVPSDPAVDLMQLLKKFASV</sequence>
<keyword evidence="7" id="KW-0418">Kinase</keyword>
<evidence type="ECO:0000256" key="2">
    <source>
        <dbReference type="ARBA" id="ARBA00022448"/>
    </source>
</evidence>
<evidence type="ECO:0000256" key="5">
    <source>
        <dbReference type="ARBA" id="ARBA00022679"/>
    </source>
</evidence>
<dbReference type="OMA" id="DSHDFMK"/>
<evidence type="ECO:0000313" key="13">
    <source>
        <dbReference type="Proteomes" id="UP000294726"/>
    </source>
</evidence>
<protein>
    <submittedName>
        <fullName evidence="10">PTS mannose transporter subunit IIAB</fullName>
    </submittedName>
    <submittedName>
        <fullName evidence="11">Phosphotransferase system, mannose/fructose/N-acetylgalactosamine-specific component IIB</fullName>
    </submittedName>
</protein>
<dbReference type="SUPFAM" id="SSF52728">
    <property type="entry name" value="PTS IIb component"/>
    <property type="match status" value="1"/>
</dbReference>
<dbReference type="CDD" id="cd00001">
    <property type="entry name" value="PTS_IIB_man"/>
    <property type="match status" value="1"/>
</dbReference>
<dbReference type="GO" id="GO:0016301">
    <property type="term" value="F:kinase activity"/>
    <property type="evidence" value="ECO:0007669"/>
    <property type="project" value="UniProtKB-KW"/>
</dbReference>
<evidence type="ECO:0000259" key="8">
    <source>
        <dbReference type="PROSITE" id="PS51101"/>
    </source>
</evidence>
<dbReference type="EMBL" id="LR031358">
    <property type="protein sequence ID" value="VDB97336.1"/>
    <property type="molecule type" value="Genomic_DNA"/>
</dbReference>
<keyword evidence="6" id="KW-0598">Phosphotransferase system</keyword>
<reference evidence="11 13" key="2">
    <citation type="submission" date="2018-08" db="EMBL/GenBank/DDBJ databases">
        <authorList>
            <person name="Lorentzen P. G. S. M."/>
        </authorList>
    </citation>
    <scope>NUCLEOTIDE SEQUENCE [LARGE SCALE GENOMIC DNA]</scope>
    <source>
        <strain evidence="11 13">CRBO_1381</strain>
    </source>
</reference>
<evidence type="ECO:0000256" key="7">
    <source>
        <dbReference type="ARBA" id="ARBA00022777"/>
    </source>
</evidence>
<dbReference type="PROSITE" id="PS51101">
    <property type="entry name" value="PTS_EIIB_TYPE_4"/>
    <property type="match status" value="1"/>
</dbReference>
<evidence type="ECO:0000256" key="6">
    <source>
        <dbReference type="ARBA" id="ARBA00022683"/>
    </source>
</evidence>
<dbReference type="Proteomes" id="UP001281024">
    <property type="component" value="Unassembled WGS sequence"/>
</dbReference>
<organism evidence="10 12">
    <name type="scientific">Oenococcus oeni</name>
    <name type="common">Leuconostoc oenos</name>
    <dbReference type="NCBI Taxonomy" id="1247"/>
    <lineage>
        <taxon>Bacteria</taxon>
        <taxon>Bacillati</taxon>
        <taxon>Bacillota</taxon>
        <taxon>Bacilli</taxon>
        <taxon>Lactobacillales</taxon>
        <taxon>Lactobacillaceae</taxon>
        <taxon>Oenococcus</taxon>
    </lineage>
</organism>
<dbReference type="AlphaFoldDB" id="A0A483BCN0"/>
<evidence type="ECO:0000256" key="4">
    <source>
        <dbReference type="ARBA" id="ARBA00022597"/>
    </source>
</evidence>
<dbReference type="GeneID" id="75065176"/>
<keyword evidence="2" id="KW-0813">Transport</keyword>
<accession>A0A483BCN0</accession>
<dbReference type="Proteomes" id="UP000294726">
    <property type="component" value="Chromosome"/>
</dbReference>
<dbReference type="GO" id="GO:0009401">
    <property type="term" value="P:phosphoenolpyruvate-dependent sugar phosphotransferase system"/>
    <property type="evidence" value="ECO:0007669"/>
    <property type="project" value="UniProtKB-KW"/>
</dbReference>
<gene>
    <name evidence="10" type="ORF">ATX59_01755</name>
    <name evidence="9" type="ORF">GA838_05185</name>
    <name evidence="11" type="ORF">OENI_0340</name>
</gene>
<dbReference type="Pfam" id="PF03830">
    <property type="entry name" value="PTSIIB_sorb"/>
    <property type="match status" value="1"/>
</dbReference>
<comment type="subcellular location">
    <subcellularLocation>
        <location evidence="1">Cytoplasm</location>
    </subcellularLocation>
</comment>
<feature type="domain" description="PTS EIIB type-4" evidence="8">
    <location>
        <begin position="1"/>
        <end position="163"/>
    </location>
</feature>
<proteinExistence type="predicted"/>
<evidence type="ECO:0000256" key="1">
    <source>
        <dbReference type="ARBA" id="ARBA00004496"/>
    </source>
</evidence>
<keyword evidence="4" id="KW-0762">Sugar transport</keyword>
<keyword evidence="3" id="KW-0963">Cytoplasm</keyword>
<dbReference type="EMBL" id="MLOK01000019">
    <property type="protein sequence ID" value="OIM21955.1"/>
    <property type="molecule type" value="Genomic_DNA"/>
</dbReference>
<evidence type="ECO:0000313" key="12">
    <source>
        <dbReference type="Proteomes" id="UP000181728"/>
    </source>
</evidence>
<evidence type="ECO:0000313" key="9">
    <source>
        <dbReference type="EMBL" id="MDV7715159.1"/>
    </source>
</evidence>
<dbReference type="InterPro" id="IPR036667">
    <property type="entry name" value="PTS_IIB_sorbose-sp_sf"/>
</dbReference>
<dbReference type="EMBL" id="WERV01000003">
    <property type="protein sequence ID" value="MDV7715159.1"/>
    <property type="molecule type" value="Genomic_DNA"/>
</dbReference>
<evidence type="ECO:0000313" key="11">
    <source>
        <dbReference type="EMBL" id="VDB97336.1"/>
    </source>
</evidence>
<dbReference type="GO" id="GO:0005737">
    <property type="term" value="C:cytoplasm"/>
    <property type="evidence" value="ECO:0007669"/>
    <property type="project" value="UniProtKB-SubCell"/>
</dbReference>
<reference evidence="9" key="3">
    <citation type="submission" date="2019-10" db="EMBL/GenBank/DDBJ databases">
        <title>Malate fermentation in French cider.</title>
        <authorList>
            <person name="Cousin F.J."/>
            <person name="Medina Fernandez S."/>
            <person name="Misery B."/>
            <person name="Laplace J.-M."/>
            <person name="Cretenet M."/>
        </authorList>
    </citation>
    <scope>NUCLEOTIDE SEQUENCE</scope>
    <source>
        <strain evidence="9">UCMA15129</strain>
    </source>
</reference>
<evidence type="ECO:0000313" key="10">
    <source>
        <dbReference type="EMBL" id="OIM21955.1"/>
    </source>
</evidence>
<reference evidence="10 12" key="1">
    <citation type="journal article" date="2016" name="BMC Genomics">
        <title>Consensus pan-genome assembly of the specialised wine bacterium Oenococcus oeni.</title>
        <authorList>
            <person name="Sternes P.R."/>
            <person name="Borneman A.R."/>
        </authorList>
    </citation>
    <scope>NUCLEOTIDE SEQUENCE [LARGE SCALE GENOMIC DNA]</scope>
    <source>
        <strain evidence="10 12">AWRIB661</strain>
    </source>
</reference>
<evidence type="ECO:0000256" key="3">
    <source>
        <dbReference type="ARBA" id="ARBA00022490"/>
    </source>
</evidence>
<name>A0A483BCN0_OENOE</name>
<keyword evidence="5" id="KW-0808">Transferase</keyword>
<dbReference type="RefSeq" id="WP_002818181.1">
    <property type="nucleotide sequence ID" value="NZ_CP027431.1"/>
</dbReference>
<dbReference type="GO" id="GO:0008982">
    <property type="term" value="F:protein-N(PI)-phosphohistidine-sugar phosphotransferase activity"/>
    <property type="evidence" value="ECO:0007669"/>
    <property type="project" value="InterPro"/>
</dbReference>
<dbReference type="InterPro" id="IPR004720">
    <property type="entry name" value="PTS_IIB_sorbose-sp"/>
</dbReference>
<dbReference type="Gene3D" id="3.40.35.10">
    <property type="entry name" value="Phosphotransferase system, sorbose subfamily IIB component"/>
    <property type="match status" value="1"/>
</dbReference>